<sequence>MNQLETSIYKKNVFNANNKSNINQVASTYVSDEDDDTESYHYIGVQQSSSIENQKLGSNNILADGNPQFNLNGSNNNVSKFDSENYVNYDISLNPDDSNDLPGDNEDLNNSYLINEEEAEEEEIEVEGNGTSNVSYSTNRAGLQSVIYKNSSKEASSNNFTNPENSKNSLILTDSMIQTVSKSPNKGNHLNHLGMFSSYDNVYDNGSNNNNISNEQAQWRLYRDGQRKLNSNQQHESDLESNHDNMFDSLGFQGVKLQNPIHENVKQVSSEIASSSGSEISSSNDNIPMKNINALNTKNSNHKSFQDYGNESIGPATEAARVFDKIVSKNNLGLNNNNNDIHNNKAETTLDLEMEEKDDSLPPFGFDKNARKIYKNNDINNPHILITGKSGFSSATTAVASASSNNHNNKPTSINDNHIEESRSNIKHKSDLSTTTPEDIGMIYHESNAVWNWKGNSKNFPENHHNDNPVIISHVTNENKFITVNPIASINNSNSLQNNSEDVINTEQIMARQSFFGTSE</sequence>
<name>A0A1B7TKH2_9ASCO</name>
<comment type="caution">
    <text evidence="1">The sequence shown here is derived from an EMBL/GenBank/DDBJ whole genome shotgun (WGS) entry which is preliminary data.</text>
</comment>
<organism evidence="1 2">
    <name type="scientific">Hanseniaspora valbyensis NRRL Y-1626</name>
    <dbReference type="NCBI Taxonomy" id="766949"/>
    <lineage>
        <taxon>Eukaryota</taxon>
        <taxon>Fungi</taxon>
        <taxon>Dikarya</taxon>
        <taxon>Ascomycota</taxon>
        <taxon>Saccharomycotina</taxon>
        <taxon>Saccharomycetes</taxon>
        <taxon>Saccharomycodales</taxon>
        <taxon>Saccharomycodaceae</taxon>
        <taxon>Hanseniaspora</taxon>
    </lineage>
</organism>
<gene>
    <name evidence="1" type="ORF">HANVADRAFT_243</name>
</gene>
<keyword evidence="2" id="KW-1185">Reference proteome</keyword>
<protein>
    <submittedName>
        <fullName evidence="1">Uncharacterized protein</fullName>
    </submittedName>
</protein>
<dbReference type="AlphaFoldDB" id="A0A1B7TKH2"/>
<dbReference type="EMBL" id="LXPE01000001">
    <property type="protein sequence ID" value="OBA29185.1"/>
    <property type="molecule type" value="Genomic_DNA"/>
</dbReference>
<proteinExistence type="predicted"/>
<accession>A0A1B7TKH2</accession>
<dbReference type="Proteomes" id="UP000092321">
    <property type="component" value="Unassembled WGS sequence"/>
</dbReference>
<reference evidence="2" key="1">
    <citation type="journal article" date="2016" name="Proc. Natl. Acad. Sci. U.S.A.">
        <title>Comparative genomics of biotechnologically important yeasts.</title>
        <authorList>
            <person name="Riley R."/>
            <person name="Haridas S."/>
            <person name="Wolfe K.H."/>
            <person name="Lopes M.R."/>
            <person name="Hittinger C.T."/>
            <person name="Goeker M."/>
            <person name="Salamov A.A."/>
            <person name="Wisecaver J.H."/>
            <person name="Long T.M."/>
            <person name="Calvey C.H."/>
            <person name="Aerts A.L."/>
            <person name="Barry K.W."/>
            <person name="Choi C."/>
            <person name="Clum A."/>
            <person name="Coughlan A.Y."/>
            <person name="Deshpande S."/>
            <person name="Douglass A.P."/>
            <person name="Hanson S.J."/>
            <person name="Klenk H.-P."/>
            <person name="LaButti K.M."/>
            <person name="Lapidus A."/>
            <person name="Lindquist E.A."/>
            <person name="Lipzen A.M."/>
            <person name="Meier-Kolthoff J.P."/>
            <person name="Ohm R.A."/>
            <person name="Otillar R.P."/>
            <person name="Pangilinan J.L."/>
            <person name="Peng Y."/>
            <person name="Rokas A."/>
            <person name="Rosa C.A."/>
            <person name="Scheuner C."/>
            <person name="Sibirny A.A."/>
            <person name="Slot J.C."/>
            <person name="Stielow J.B."/>
            <person name="Sun H."/>
            <person name="Kurtzman C.P."/>
            <person name="Blackwell M."/>
            <person name="Grigoriev I.V."/>
            <person name="Jeffries T.W."/>
        </authorList>
    </citation>
    <scope>NUCLEOTIDE SEQUENCE [LARGE SCALE GENOMIC DNA]</scope>
    <source>
        <strain evidence="2">NRRL Y-1626</strain>
    </source>
</reference>
<evidence type="ECO:0000313" key="1">
    <source>
        <dbReference type="EMBL" id="OBA29185.1"/>
    </source>
</evidence>
<evidence type="ECO:0000313" key="2">
    <source>
        <dbReference type="Proteomes" id="UP000092321"/>
    </source>
</evidence>